<dbReference type="STRING" id="1044.EH31_04540"/>
<organism evidence="1 2">
    <name type="scientific">Erythrobacter longus</name>
    <dbReference type="NCBI Taxonomy" id="1044"/>
    <lineage>
        <taxon>Bacteria</taxon>
        <taxon>Pseudomonadati</taxon>
        <taxon>Pseudomonadota</taxon>
        <taxon>Alphaproteobacteria</taxon>
        <taxon>Sphingomonadales</taxon>
        <taxon>Erythrobacteraceae</taxon>
        <taxon>Erythrobacter/Porphyrobacter group</taxon>
        <taxon>Erythrobacter</taxon>
    </lineage>
</organism>
<dbReference type="EMBL" id="JMIW01000001">
    <property type="protein sequence ID" value="KEO91945.1"/>
    <property type="molecule type" value="Genomic_DNA"/>
</dbReference>
<evidence type="ECO:0000313" key="2">
    <source>
        <dbReference type="Proteomes" id="UP000027647"/>
    </source>
</evidence>
<protein>
    <submittedName>
        <fullName evidence="1">Uncharacterized protein</fullName>
    </submittedName>
</protein>
<dbReference type="Proteomes" id="UP000027647">
    <property type="component" value="Unassembled WGS sequence"/>
</dbReference>
<sequence length="164" mass="18264">MLRLCKVFGKKNFSRTDLIASLENIDGVKIQEVVSEERTPVQVICTLNGLFQVRIDLKGMAGVSPDCDRAFFWTSFVNDGSCDLSLINGYNSREPRAYAYMTEQGIVVCCHADFFGMNKDVAEMTLSNAMTSQKKGLREFSILRNAYVKTGTIENVGIDPDALK</sequence>
<dbReference type="AlphaFoldDB" id="A0A074MGJ1"/>
<proteinExistence type="predicted"/>
<comment type="caution">
    <text evidence="1">The sequence shown here is derived from an EMBL/GenBank/DDBJ whole genome shotgun (WGS) entry which is preliminary data.</text>
</comment>
<reference evidence="1 2" key="1">
    <citation type="submission" date="2014-04" db="EMBL/GenBank/DDBJ databases">
        <title>A comprehensive comparison of genomes of Erythrobacter spp. strains.</title>
        <authorList>
            <person name="Zheng Q."/>
        </authorList>
    </citation>
    <scope>NUCLEOTIDE SEQUENCE [LARGE SCALE GENOMIC DNA]</scope>
    <source>
        <strain evidence="1 2">DSM 6997</strain>
    </source>
</reference>
<keyword evidence="2" id="KW-1185">Reference proteome</keyword>
<gene>
    <name evidence="1" type="ORF">EH31_04540</name>
</gene>
<evidence type="ECO:0000313" key="1">
    <source>
        <dbReference type="EMBL" id="KEO91945.1"/>
    </source>
</evidence>
<accession>A0A074MGJ1</accession>
<name>A0A074MGJ1_ERYLO</name>